<dbReference type="SMART" id="SM00382">
    <property type="entry name" value="AAA"/>
    <property type="match status" value="1"/>
</dbReference>
<reference evidence="4 5" key="1">
    <citation type="submission" date="2024-06" db="EMBL/GenBank/DDBJ databases">
        <title>Genomic Encyclopedia of Type Strains, Phase IV (KMG-IV): sequencing the most valuable type-strain genomes for metagenomic binning, comparative biology and taxonomic classification.</title>
        <authorList>
            <person name="Goeker M."/>
        </authorList>
    </citation>
    <scope>NUCLEOTIDE SEQUENCE [LARGE SCALE GENOMIC DNA]</scope>
    <source>
        <strain evidence="4 5">DSM 105042</strain>
    </source>
</reference>
<dbReference type="GO" id="GO:0005524">
    <property type="term" value="F:ATP binding"/>
    <property type="evidence" value="ECO:0007669"/>
    <property type="project" value="UniProtKB-KW"/>
</dbReference>
<dbReference type="PANTHER" id="PTHR42794:SF2">
    <property type="entry name" value="ABC TRANSPORTER ATP-BINDING PROTEIN"/>
    <property type="match status" value="1"/>
</dbReference>
<evidence type="ECO:0000313" key="4">
    <source>
        <dbReference type="EMBL" id="MET3587044.1"/>
    </source>
</evidence>
<keyword evidence="2 4" id="KW-0067">ATP-binding</keyword>
<protein>
    <submittedName>
        <fullName evidence="4">Iron complex transport system ATP-binding protein</fullName>
    </submittedName>
</protein>
<accession>A0ABV2H980</accession>
<dbReference type="InterPro" id="IPR003439">
    <property type="entry name" value="ABC_transporter-like_ATP-bd"/>
</dbReference>
<dbReference type="PANTHER" id="PTHR42794">
    <property type="entry name" value="HEMIN IMPORT ATP-BINDING PROTEIN HMUV"/>
    <property type="match status" value="1"/>
</dbReference>
<dbReference type="InterPro" id="IPR003593">
    <property type="entry name" value="AAA+_ATPase"/>
</dbReference>
<dbReference type="EMBL" id="JBEPLJ010000012">
    <property type="protein sequence ID" value="MET3587044.1"/>
    <property type="molecule type" value="Genomic_DNA"/>
</dbReference>
<dbReference type="InterPro" id="IPR027417">
    <property type="entry name" value="P-loop_NTPase"/>
</dbReference>
<feature type="domain" description="ABC transporter" evidence="3">
    <location>
        <begin position="3"/>
        <end position="235"/>
    </location>
</feature>
<dbReference type="Proteomes" id="UP001549031">
    <property type="component" value="Unassembled WGS sequence"/>
</dbReference>
<evidence type="ECO:0000256" key="2">
    <source>
        <dbReference type="ARBA" id="ARBA00022840"/>
    </source>
</evidence>
<evidence type="ECO:0000313" key="5">
    <source>
        <dbReference type="Proteomes" id="UP001549031"/>
    </source>
</evidence>
<sequence>MSIAVENVSFAAGNNIVVDGVSLDIDKGRILGLLGPNGSGKSSLLRIICRLRKVQSGIVRLGEDDISLIPRAALARRIALVEQQSSTDTQLTARDVVGLGRTPHRGLLSSRSADDDAAVEDALDRVDMLHKANQLWQTLSGGERQRVHIARALAQAPSELLLDEPTNHLDIQHQLEILSLVSRLGITCIVALHDLNLAAMFCDKIAILREGKLVAAGTAGVVLTETLIEDVFGVRAHVERSSVHGRFNIQYRLGQRQSALSDLPSEGGDRTRQSS</sequence>
<keyword evidence="1" id="KW-0547">Nucleotide-binding</keyword>
<proteinExistence type="predicted"/>
<dbReference type="PROSITE" id="PS50893">
    <property type="entry name" value="ABC_TRANSPORTER_2"/>
    <property type="match status" value="1"/>
</dbReference>
<dbReference type="RefSeq" id="WP_247245027.1">
    <property type="nucleotide sequence ID" value="NZ_JALJRA010000012.1"/>
</dbReference>
<dbReference type="SUPFAM" id="SSF52540">
    <property type="entry name" value="P-loop containing nucleoside triphosphate hydrolases"/>
    <property type="match status" value="1"/>
</dbReference>
<dbReference type="CDD" id="cd03214">
    <property type="entry name" value="ABC_Iron-Siderophores_B12_Hemin"/>
    <property type="match status" value="1"/>
</dbReference>
<keyword evidence="5" id="KW-1185">Reference proteome</keyword>
<gene>
    <name evidence="4" type="ORF">ABID21_003166</name>
</gene>
<evidence type="ECO:0000256" key="1">
    <source>
        <dbReference type="ARBA" id="ARBA00022741"/>
    </source>
</evidence>
<organism evidence="4 5">
    <name type="scientific">Pseudorhizobium tarimense</name>
    <dbReference type="NCBI Taxonomy" id="1079109"/>
    <lineage>
        <taxon>Bacteria</taxon>
        <taxon>Pseudomonadati</taxon>
        <taxon>Pseudomonadota</taxon>
        <taxon>Alphaproteobacteria</taxon>
        <taxon>Hyphomicrobiales</taxon>
        <taxon>Rhizobiaceae</taxon>
        <taxon>Rhizobium/Agrobacterium group</taxon>
        <taxon>Pseudorhizobium</taxon>
    </lineage>
</organism>
<name>A0ABV2H980_9HYPH</name>
<dbReference type="Gene3D" id="3.40.50.300">
    <property type="entry name" value="P-loop containing nucleotide triphosphate hydrolases"/>
    <property type="match status" value="1"/>
</dbReference>
<dbReference type="Pfam" id="PF00005">
    <property type="entry name" value="ABC_tran"/>
    <property type="match status" value="1"/>
</dbReference>
<evidence type="ECO:0000259" key="3">
    <source>
        <dbReference type="PROSITE" id="PS50893"/>
    </source>
</evidence>
<comment type="caution">
    <text evidence="4">The sequence shown here is derived from an EMBL/GenBank/DDBJ whole genome shotgun (WGS) entry which is preliminary data.</text>
</comment>